<feature type="region of interest" description="Disordered" evidence="1">
    <location>
        <begin position="1"/>
        <end position="28"/>
    </location>
</feature>
<evidence type="ECO:0000313" key="2">
    <source>
        <dbReference type="Proteomes" id="UP000887565"/>
    </source>
</evidence>
<organism evidence="2 3">
    <name type="scientific">Romanomermis culicivorax</name>
    <name type="common">Nematode worm</name>
    <dbReference type="NCBI Taxonomy" id="13658"/>
    <lineage>
        <taxon>Eukaryota</taxon>
        <taxon>Metazoa</taxon>
        <taxon>Ecdysozoa</taxon>
        <taxon>Nematoda</taxon>
        <taxon>Enoplea</taxon>
        <taxon>Dorylaimia</taxon>
        <taxon>Mermithida</taxon>
        <taxon>Mermithoidea</taxon>
        <taxon>Mermithidae</taxon>
        <taxon>Romanomermis</taxon>
    </lineage>
</organism>
<accession>A0A915JE63</accession>
<evidence type="ECO:0000313" key="3">
    <source>
        <dbReference type="WBParaSite" id="nRc.2.0.1.t24095-RA"/>
    </source>
</evidence>
<keyword evidence="2" id="KW-1185">Reference proteome</keyword>
<dbReference type="WBParaSite" id="nRc.2.0.1.t24095-RA">
    <property type="protein sequence ID" value="nRc.2.0.1.t24095-RA"/>
    <property type="gene ID" value="nRc.2.0.1.g24095"/>
</dbReference>
<dbReference type="Proteomes" id="UP000887565">
    <property type="component" value="Unplaced"/>
</dbReference>
<proteinExistence type="predicted"/>
<evidence type="ECO:0000256" key="1">
    <source>
        <dbReference type="SAM" id="MobiDB-lite"/>
    </source>
</evidence>
<protein>
    <submittedName>
        <fullName evidence="3">Uncharacterized protein</fullName>
    </submittedName>
</protein>
<dbReference type="AlphaFoldDB" id="A0A915JE63"/>
<sequence length="91" mass="10795">MTSRTVQFTCGYNRRDPHHRKPRDGRENKLLFTNKMRKFSGAQSPSTVFPQILVFEEQSSAEREKILGDRREKDINDLHLFIIKFVDIEEN</sequence>
<feature type="compositionally biased region" description="Polar residues" evidence="1">
    <location>
        <begin position="1"/>
        <end position="10"/>
    </location>
</feature>
<name>A0A915JE63_ROMCU</name>
<reference evidence="3" key="1">
    <citation type="submission" date="2022-11" db="UniProtKB">
        <authorList>
            <consortium name="WormBaseParasite"/>
        </authorList>
    </citation>
    <scope>IDENTIFICATION</scope>
</reference>